<name>A0A0K3C4P7_RHOTO</name>
<feature type="chain" id="PRO_5005494876" evidence="2">
    <location>
        <begin position="21"/>
        <end position="243"/>
    </location>
</feature>
<keyword evidence="4" id="KW-1185">Reference proteome</keyword>
<evidence type="ECO:0000256" key="2">
    <source>
        <dbReference type="SAM" id="SignalP"/>
    </source>
</evidence>
<dbReference type="Proteomes" id="UP000199069">
    <property type="component" value="Unassembled WGS sequence"/>
</dbReference>
<dbReference type="AlphaFoldDB" id="A0A0K3C4P7"/>
<evidence type="ECO:0000313" key="4">
    <source>
        <dbReference type="Proteomes" id="UP000199069"/>
    </source>
</evidence>
<organism evidence="3 4">
    <name type="scientific">Rhodotorula toruloides</name>
    <name type="common">Yeast</name>
    <name type="synonym">Rhodosporidium toruloides</name>
    <dbReference type="NCBI Taxonomy" id="5286"/>
    <lineage>
        <taxon>Eukaryota</taxon>
        <taxon>Fungi</taxon>
        <taxon>Dikarya</taxon>
        <taxon>Basidiomycota</taxon>
        <taxon>Pucciniomycotina</taxon>
        <taxon>Microbotryomycetes</taxon>
        <taxon>Sporidiobolales</taxon>
        <taxon>Sporidiobolaceae</taxon>
        <taxon>Rhodotorula</taxon>
    </lineage>
</organism>
<evidence type="ECO:0000313" key="3">
    <source>
        <dbReference type="EMBL" id="CTR04614.1"/>
    </source>
</evidence>
<gene>
    <name evidence="3" type="primary">FGENESH: predicted gene_1.475</name>
    <name evidence="3" type="ORF">BN2166_0004750</name>
</gene>
<feature type="signal peptide" evidence="2">
    <location>
        <begin position="1"/>
        <end position="20"/>
    </location>
</feature>
<keyword evidence="2" id="KW-0732">Signal</keyword>
<proteinExistence type="predicted"/>
<protein>
    <submittedName>
        <fullName evidence="3">Uncharacterized protein</fullName>
    </submittedName>
</protein>
<dbReference type="EMBL" id="CWKI01000001">
    <property type="protein sequence ID" value="CTR04614.1"/>
    <property type="molecule type" value="Genomic_DNA"/>
</dbReference>
<evidence type="ECO:0000256" key="1">
    <source>
        <dbReference type="SAM" id="MobiDB-lite"/>
    </source>
</evidence>
<feature type="compositionally biased region" description="Low complexity" evidence="1">
    <location>
        <begin position="164"/>
        <end position="213"/>
    </location>
</feature>
<feature type="region of interest" description="Disordered" evidence="1">
    <location>
        <begin position="164"/>
        <end position="214"/>
    </location>
</feature>
<accession>A0A0K3C4P7</accession>
<dbReference type="STRING" id="5286.A0A0K3C4P7"/>
<reference evidence="3 4" key="1">
    <citation type="submission" date="2015-07" db="EMBL/GenBank/DDBJ databases">
        <authorList>
            <person name="Cajimat M.N.B."/>
            <person name="Milazzo M.L."/>
            <person name="Fulhorst C.F."/>
        </authorList>
    </citation>
    <scope>NUCLEOTIDE SEQUENCE [LARGE SCALE GENOMIC DNA]</scope>
    <source>
        <strain evidence="3">Single colony</strain>
    </source>
</reference>
<sequence>MLFHLTLTALAALSATPALAQLQSMRATIPGSLHQCEQTNLFFFDTSNARPLSVLFLPSSQVPDSLRSGTTTLSEAEKYNPLLALEGIETPDAQQYDFELQIKEGEVVELFGFLPDGSGKALSLTRTITTPLPGATNCLNNVPTSIAGAGSVTTAVSASQASAASSGAGSSASSSSSSAPTSSSAGSSGSPASSASSSSASSPSSTSSPSSAAVKGHAVEVATLAGWTAAIAGGVLVASGLLS</sequence>